<keyword evidence="1" id="KW-0808">Transferase</keyword>
<reference evidence="6" key="1">
    <citation type="journal article" date="2019" name="Int. J. Syst. Evol. Microbiol.">
        <title>The Global Catalogue of Microorganisms (GCM) 10K type strain sequencing project: providing services to taxonomists for standard genome sequencing and annotation.</title>
        <authorList>
            <consortium name="The Broad Institute Genomics Platform"/>
            <consortium name="The Broad Institute Genome Sequencing Center for Infectious Disease"/>
            <person name="Wu L."/>
            <person name="Ma J."/>
        </authorList>
    </citation>
    <scope>NUCLEOTIDE SEQUENCE [LARGE SCALE GENOMIC DNA]</scope>
    <source>
        <strain evidence="6">NBRC 108723</strain>
    </source>
</reference>
<proteinExistence type="inferred from homology"/>
<comment type="similarity">
    <text evidence="3">Belongs to the acetyltransferase family. RimJ subfamily.</text>
</comment>
<name>A0ABQ6EVT9_9VIBR</name>
<dbReference type="PANTHER" id="PTHR43792:SF8">
    <property type="entry name" value="[RIBOSOMAL PROTEIN US5]-ALANINE N-ACETYLTRANSFERASE"/>
    <property type="match status" value="1"/>
</dbReference>
<evidence type="ECO:0000256" key="3">
    <source>
        <dbReference type="ARBA" id="ARBA00038502"/>
    </source>
</evidence>
<organism evidence="5 6">
    <name type="scientific">Vibrio zhanjiangensis</name>
    <dbReference type="NCBI Taxonomy" id="1046128"/>
    <lineage>
        <taxon>Bacteria</taxon>
        <taxon>Pseudomonadati</taxon>
        <taxon>Pseudomonadota</taxon>
        <taxon>Gammaproteobacteria</taxon>
        <taxon>Vibrionales</taxon>
        <taxon>Vibrionaceae</taxon>
        <taxon>Vibrio</taxon>
    </lineage>
</organism>
<keyword evidence="2" id="KW-0012">Acyltransferase</keyword>
<dbReference type="Gene3D" id="3.40.630.30">
    <property type="match status" value="1"/>
</dbReference>
<dbReference type="SUPFAM" id="SSF55729">
    <property type="entry name" value="Acyl-CoA N-acyltransferases (Nat)"/>
    <property type="match status" value="1"/>
</dbReference>
<dbReference type="InterPro" id="IPR016181">
    <property type="entry name" value="Acyl_CoA_acyltransferase"/>
</dbReference>
<dbReference type="EMBL" id="BSPW01000010">
    <property type="protein sequence ID" value="GLT16647.1"/>
    <property type="molecule type" value="Genomic_DNA"/>
</dbReference>
<evidence type="ECO:0000256" key="1">
    <source>
        <dbReference type="ARBA" id="ARBA00022679"/>
    </source>
</evidence>
<keyword evidence="6" id="KW-1185">Reference proteome</keyword>
<dbReference type="Pfam" id="PF13302">
    <property type="entry name" value="Acetyltransf_3"/>
    <property type="match status" value="1"/>
</dbReference>
<evidence type="ECO:0000313" key="6">
    <source>
        <dbReference type="Proteomes" id="UP001157138"/>
    </source>
</evidence>
<gene>
    <name evidence="5" type="ORF">GCM10007938_04230</name>
</gene>
<dbReference type="Proteomes" id="UP001157138">
    <property type="component" value="Unassembled WGS sequence"/>
</dbReference>
<evidence type="ECO:0000259" key="4">
    <source>
        <dbReference type="PROSITE" id="PS51186"/>
    </source>
</evidence>
<dbReference type="RefSeq" id="WP_284190574.1">
    <property type="nucleotide sequence ID" value="NZ_BSPW01000010.1"/>
</dbReference>
<dbReference type="InterPro" id="IPR051531">
    <property type="entry name" value="N-acetyltransferase"/>
</dbReference>
<protein>
    <submittedName>
        <fullName evidence="5">Ribosomal protein S5 alanine N-acetyltransferase</fullName>
    </submittedName>
</protein>
<dbReference type="NCBIfam" id="NF008072">
    <property type="entry name" value="PRK10809.1"/>
    <property type="match status" value="1"/>
</dbReference>
<dbReference type="InterPro" id="IPR000182">
    <property type="entry name" value="GNAT_dom"/>
</dbReference>
<keyword evidence="5" id="KW-0689">Ribosomal protein</keyword>
<dbReference type="GO" id="GO:0005840">
    <property type="term" value="C:ribosome"/>
    <property type="evidence" value="ECO:0007669"/>
    <property type="project" value="UniProtKB-KW"/>
</dbReference>
<dbReference type="PANTHER" id="PTHR43792">
    <property type="entry name" value="GNAT FAMILY, PUTATIVE (AFU_ORTHOLOGUE AFUA_3G00765)-RELATED-RELATED"/>
    <property type="match status" value="1"/>
</dbReference>
<evidence type="ECO:0000256" key="2">
    <source>
        <dbReference type="ARBA" id="ARBA00023315"/>
    </source>
</evidence>
<dbReference type="PROSITE" id="PS51186">
    <property type="entry name" value="GNAT"/>
    <property type="match status" value="1"/>
</dbReference>
<feature type="domain" description="N-acetyltransferase" evidence="4">
    <location>
        <begin position="17"/>
        <end position="182"/>
    </location>
</feature>
<keyword evidence="5" id="KW-0687">Ribonucleoprotein</keyword>
<accession>A0ABQ6EVT9</accession>
<comment type="caution">
    <text evidence="5">The sequence shown here is derived from an EMBL/GenBank/DDBJ whole genome shotgun (WGS) entry which is preliminary data.</text>
</comment>
<sequence length="192" mass="22408">MKRVSTPRNVYEQNENIILRTSEPTDGKLIADYFVANRAFLRPWEPRREEAFYSEQGWTKRLVKLHELHRMGLGYYLIILDSESGDMMGTVSFSNISRFPFHACNLGYSLAENAQGKGVMTKAMRLAIKYMFDIQNVHRIMAAYLPRNHRSEATLMRLGFKKEGLAKDYLLIDDIWEDHILSSLVNENWKAR</sequence>
<evidence type="ECO:0000313" key="5">
    <source>
        <dbReference type="EMBL" id="GLT16647.1"/>
    </source>
</evidence>